<sequence>MSREALFSLVVLTTQYYWLLIQPVQCTNLEDMNNVSKTWSNSTQINRANQINATLDVDIKLIIVSFRSCAAAVVNVVARTDFVE</sequence>
<proteinExistence type="predicted"/>
<comment type="caution">
    <text evidence="2">The sequence shown here is derived from an EMBL/GenBank/DDBJ whole genome shotgun (WGS) entry which is preliminary data.</text>
</comment>
<feature type="signal peptide" evidence="1">
    <location>
        <begin position="1"/>
        <end position="26"/>
    </location>
</feature>
<name>A0A8J4T5E7_9TREM</name>
<evidence type="ECO:0008006" key="4">
    <source>
        <dbReference type="Google" id="ProtNLM"/>
    </source>
</evidence>
<feature type="chain" id="PRO_5035210485" description="Secreted protein" evidence="1">
    <location>
        <begin position="27"/>
        <end position="84"/>
    </location>
</feature>
<dbReference type="AlphaFoldDB" id="A0A8J4T5E7"/>
<evidence type="ECO:0000256" key="1">
    <source>
        <dbReference type="SAM" id="SignalP"/>
    </source>
</evidence>
<evidence type="ECO:0000313" key="2">
    <source>
        <dbReference type="EMBL" id="KAF5406391.1"/>
    </source>
</evidence>
<gene>
    <name evidence="2" type="ORF">PHET_00082</name>
</gene>
<organism evidence="2 3">
    <name type="scientific">Paragonimus heterotremus</name>
    <dbReference type="NCBI Taxonomy" id="100268"/>
    <lineage>
        <taxon>Eukaryota</taxon>
        <taxon>Metazoa</taxon>
        <taxon>Spiralia</taxon>
        <taxon>Lophotrochozoa</taxon>
        <taxon>Platyhelminthes</taxon>
        <taxon>Trematoda</taxon>
        <taxon>Digenea</taxon>
        <taxon>Plagiorchiida</taxon>
        <taxon>Troglotremata</taxon>
        <taxon>Troglotrematidae</taxon>
        <taxon>Paragonimus</taxon>
    </lineage>
</organism>
<keyword evidence="1" id="KW-0732">Signal</keyword>
<protein>
    <recommendedName>
        <fullName evidence="4">Secreted protein</fullName>
    </recommendedName>
</protein>
<reference evidence="2" key="1">
    <citation type="submission" date="2019-05" db="EMBL/GenBank/DDBJ databases">
        <title>Annotation for the trematode Paragonimus heterotremus.</title>
        <authorList>
            <person name="Choi Y.-J."/>
        </authorList>
    </citation>
    <scope>NUCLEOTIDE SEQUENCE</scope>
    <source>
        <strain evidence="2">LC</strain>
    </source>
</reference>
<accession>A0A8J4T5E7</accession>
<evidence type="ECO:0000313" key="3">
    <source>
        <dbReference type="Proteomes" id="UP000748531"/>
    </source>
</evidence>
<keyword evidence="3" id="KW-1185">Reference proteome</keyword>
<dbReference type="EMBL" id="LUCH01000019">
    <property type="protein sequence ID" value="KAF5406391.1"/>
    <property type="molecule type" value="Genomic_DNA"/>
</dbReference>
<dbReference type="Proteomes" id="UP000748531">
    <property type="component" value="Unassembled WGS sequence"/>
</dbReference>